<dbReference type="EMBL" id="HBUF01639480">
    <property type="protein sequence ID" value="CAG6784741.1"/>
    <property type="molecule type" value="Transcribed_RNA"/>
</dbReference>
<name>A0A8D8XRX9_9HEMI</name>
<dbReference type="AlphaFoldDB" id="A0A8D8XRX9"/>
<keyword evidence="8 11" id="KW-0472">Membrane</keyword>
<sequence>MTGFMRNLFGPYQLYDTPDHEDLVPKLLFVEKWAIYGSGFLSLFEVLLTPKPPKGFFAKSRVVMKYVAPVAVAGGTFVGTLFASAQLRGKKDDEWNSFNATITSGAMYHYLLKGSPYTFITYFMYVGFVTNVWKQAKLNGWGFDDYEKQMEQRQYGFTSGPYLFDWSLSKEYPPKWVNADDLTEEERAKVKIAT</sequence>
<reference evidence="12" key="1">
    <citation type="submission" date="2021-05" db="EMBL/GenBank/DDBJ databases">
        <authorList>
            <person name="Alioto T."/>
            <person name="Alioto T."/>
            <person name="Gomez Garrido J."/>
        </authorList>
    </citation>
    <scope>NUCLEOTIDE SEQUENCE</scope>
</reference>
<dbReference type="EMBL" id="HBUF01639482">
    <property type="protein sequence ID" value="CAG6784743.1"/>
    <property type="molecule type" value="Transcribed_RNA"/>
</dbReference>
<dbReference type="EMBL" id="HBUF01342494">
    <property type="protein sequence ID" value="CAG6705516.1"/>
    <property type="molecule type" value="Transcribed_RNA"/>
</dbReference>
<evidence type="ECO:0000256" key="11">
    <source>
        <dbReference type="SAM" id="Phobius"/>
    </source>
</evidence>
<dbReference type="EMBL" id="HBUF01033239">
    <property type="protein sequence ID" value="CAG6615554.1"/>
    <property type="molecule type" value="Transcribed_RNA"/>
</dbReference>
<keyword evidence="4 11" id="KW-0812">Transmembrane</keyword>
<keyword evidence="7" id="KW-0496">Mitochondrion</keyword>
<evidence type="ECO:0000256" key="8">
    <source>
        <dbReference type="ARBA" id="ARBA00023136"/>
    </source>
</evidence>
<dbReference type="EMBL" id="HBUF01342493">
    <property type="protein sequence ID" value="CAG6705515.1"/>
    <property type="molecule type" value="Transcribed_RNA"/>
</dbReference>
<dbReference type="InterPro" id="IPR039205">
    <property type="entry name" value="NDUFA11"/>
</dbReference>
<evidence type="ECO:0000256" key="1">
    <source>
        <dbReference type="ARBA" id="ARBA00004292"/>
    </source>
</evidence>
<proteinExistence type="inferred from homology"/>
<dbReference type="GO" id="GO:0006120">
    <property type="term" value="P:mitochondrial electron transport, NADH to ubiquinone"/>
    <property type="evidence" value="ECO:0007669"/>
    <property type="project" value="InterPro"/>
</dbReference>
<evidence type="ECO:0000256" key="2">
    <source>
        <dbReference type="ARBA" id="ARBA00008699"/>
    </source>
</evidence>
<evidence type="ECO:0000256" key="5">
    <source>
        <dbReference type="ARBA" id="ARBA00022792"/>
    </source>
</evidence>
<feature type="transmembrane region" description="Helical" evidence="11">
    <location>
        <begin position="62"/>
        <end position="87"/>
    </location>
</feature>
<dbReference type="EMBL" id="HBUF01342491">
    <property type="protein sequence ID" value="CAG6705513.1"/>
    <property type="molecule type" value="Transcribed_RNA"/>
</dbReference>
<evidence type="ECO:0000256" key="9">
    <source>
        <dbReference type="ARBA" id="ARBA00030608"/>
    </source>
</evidence>
<dbReference type="EMBL" id="HBUF01639481">
    <property type="protein sequence ID" value="CAG6784742.1"/>
    <property type="molecule type" value="Transcribed_RNA"/>
</dbReference>
<accession>A0A8D8XRX9</accession>
<evidence type="ECO:0000256" key="7">
    <source>
        <dbReference type="ARBA" id="ARBA00023128"/>
    </source>
</evidence>
<dbReference type="GO" id="GO:0045271">
    <property type="term" value="C:respiratory chain complex I"/>
    <property type="evidence" value="ECO:0007669"/>
    <property type="project" value="InterPro"/>
</dbReference>
<keyword evidence="6 11" id="KW-1133">Transmembrane helix</keyword>
<comment type="subcellular location">
    <subcellularLocation>
        <location evidence="1">Mitochondrion inner membrane</location>
        <topology evidence="1">Multi-pass membrane protein</topology>
        <orientation evidence="1">Matrix side</orientation>
    </subcellularLocation>
</comment>
<dbReference type="EMBL" id="HBUF01033240">
    <property type="protein sequence ID" value="CAG6615558.1"/>
    <property type="molecule type" value="Transcribed_RNA"/>
</dbReference>
<evidence type="ECO:0000256" key="6">
    <source>
        <dbReference type="ARBA" id="ARBA00022989"/>
    </source>
</evidence>
<evidence type="ECO:0000313" key="12">
    <source>
        <dbReference type="EMBL" id="CAG6705513.1"/>
    </source>
</evidence>
<protein>
    <recommendedName>
        <fullName evidence="3">NADH dehydrogenase [ubiquinone] 1 alpha subcomplex subunit 11</fullName>
    </recommendedName>
    <alternativeName>
        <fullName evidence="9">Complex I-B14.7</fullName>
    </alternativeName>
    <alternativeName>
        <fullName evidence="10">NADH-ubiquinone oxidoreductase subunit B14.7</fullName>
    </alternativeName>
</protein>
<dbReference type="PANTHER" id="PTHR21382:SF1">
    <property type="entry name" value="NADH DEHYDROGENASE [UBIQUINONE] 1 ALPHA SUBCOMPLEX SUBUNIT 11"/>
    <property type="match status" value="1"/>
</dbReference>
<organism evidence="12">
    <name type="scientific">Cacopsylla melanoneura</name>
    <dbReference type="NCBI Taxonomy" id="428564"/>
    <lineage>
        <taxon>Eukaryota</taxon>
        <taxon>Metazoa</taxon>
        <taxon>Ecdysozoa</taxon>
        <taxon>Arthropoda</taxon>
        <taxon>Hexapoda</taxon>
        <taxon>Insecta</taxon>
        <taxon>Pterygota</taxon>
        <taxon>Neoptera</taxon>
        <taxon>Paraneoptera</taxon>
        <taxon>Hemiptera</taxon>
        <taxon>Sternorrhyncha</taxon>
        <taxon>Psylloidea</taxon>
        <taxon>Psyllidae</taxon>
        <taxon>Psyllinae</taxon>
        <taxon>Cacopsylla</taxon>
    </lineage>
</organism>
<evidence type="ECO:0000256" key="3">
    <source>
        <dbReference type="ARBA" id="ARBA00018191"/>
    </source>
</evidence>
<evidence type="ECO:0000256" key="10">
    <source>
        <dbReference type="ARBA" id="ARBA00031497"/>
    </source>
</evidence>
<dbReference type="PANTHER" id="PTHR21382">
    <property type="entry name" value="NADH-UBIQUINONE OXIDOREDUCTASE SUBUNIT"/>
    <property type="match status" value="1"/>
</dbReference>
<dbReference type="EMBL" id="HBUF01342492">
    <property type="protein sequence ID" value="CAG6705514.1"/>
    <property type="molecule type" value="Transcribed_RNA"/>
</dbReference>
<feature type="transmembrane region" description="Helical" evidence="11">
    <location>
        <begin position="107"/>
        <end position="128"/>
    </location>
</feature>
<dbReference type="GO" id="GO:0005743">
    <property type="term" value="C:mitochondrial inner membrane"/>
    <property type="evidence" value="ECO:0007669"/>
    <property type="project" value="UniProtKB-SubCell"/>
</dbReference>
<comment type="similarity">
    <text evidence="2">Belongs to the complex I NDUFA11 subunit family.</text>
</comment>
<keyword evidence="5" id="KW-0999">Mitochondrion inner membrane</keyword>
<evidence type="ECO:0000256" key="4">
    <source>
        <dbReference type="ARBA" id="ARBA00022692"/>
    </source>
</evidence>